<sequence length="81" mass="9191">MEKLSLPSGFTILLLSSFLLSLFGTSFCVDLARLRELLEEGEVFASRGRGGGYGEKTWKEEEETGKDWTQILRRQVVQNHV</sequence>
<evidence type="ECO:0000313" key="1">
    <source>
        <dbReference type="EMBL" id="GFN82238.1"/>
    </source>
</evidence>
<accession>A0AAV3YJL8</accession>
<name>A0AAV3YJL8_9GAST</name>
<comment type="caution">
    <text evidence="1">The sequence shown here is derived from an EMBL/GenBank/DDBJ whole genome shotgun (WGS) entry which is preliminary data.</text>
</comment>
<evidence type="ECO:0000313" key="2">
    <source>
        <dbReference type="Proteomes" id="UP000735302"/>
    </source>
</evidence>
<reference evidence="1 2" key="1">
    <citation type="journal article" date="2021" name="Elife">
        <title>Chloroplast acquisition without the gene transfer in kleptoplastic sea slugs, Plakobranchus ocellatus.</title>
        <authorList>
            <person name="Maeda T."/>
            <person name="Takahashi S."/>
            <person name="Yoshida T."/>
            <person name="Shimamura S."/>
            <person name="Takaki Y."/>
            <person name="Nagai Y."/>
            <person name="Toyoda A."/>
            <person name="Suzuki Y."/>
            <person name="Arimoto A."/>
            <person name="Ishii H."/>
            <person name="Satoh N."/>
            <person name="Nishiyama T."/>
            <person name="Hasebe M."/>
            <person name="Maruyama T."/>
            <person name="Minagawa J."/>
            <person name="Obokata J."/>
            <person name="Shigenobu S."/>
        </authorList>
    </citation>
    <scope>NUCLEOTIDE SEQUENCE [LARGE SCALE GENOMIC DNA]</scope>
</reference>
<dbReference type="EMBL" id="BLXT01000976">
    <property type="protein sequence ID" value="GFN82238.1"/>
    <property type="molecule type" value="Genomic_DNA"/>
</dbReference>
<dbReference type="Proteomes" id="UP000735302">
    <property type="component" value="Unassembled WGS sequence"/>
</dbReference>
<gene>
    <name evidence="1" type="ORF">PoB_000874400</name>
</gene>
<proteinExistence type="predicted"/>
<organism evidence="1 2">
    <name type="scientific">Plakobranchus ocellatus</name>
    <dbReference type="NCBI Taxonomy" id="259542"/>
    <lineage>
        <taxon>Eukaryota</taxon>
        <taxon>Metazoa</taxon>
        <taxon>Spiralia</taxon>
        <taxon>Lophotrochozoa</taxon>
        <taxon>Mollusca</taxon>
        <taxon>Gastropoda</taxon>
        <taxon>Heterobranchia</taxon>
        <taxon>Euthyneura</taxon>
        <taxon>Panpulmonata</taxon>
        <taxon>Sacoglossa</taxon>
        <taxon>Placobranchoidea</taxon>
        <taxon>Plakobranchidae</taxon>
        <taxon>Plakobranchus</taxon>
    </lineage>
</organism>
<dbReference type="AlphaFoldDB" id="A0AAV3YJL8"/>
<protein>
    <submittedName>
        <fullName evidence="1">Uncharacterized protein</fullName>
    </submittedName>
</protein>
<keyword evidence="2" id="KW-1185">Reference proteome</keyword>